<feature type="compositionally biased region" description="Low complexity" evidence="7">
    <location>
        <begin position="2065"/>
        <end position="2074"/>
    </location>
</feature>
<dbReference type="Pfam" id="PF22259">
    <property type="entry name" value="GPR128_GAIN_subdomA"/>
    <property type="match status" value="1"/>
</dbReference>
<feature type="transmembrane region" description="Helical" evidence="8">
    <location>
        <begin position="1987"/>
        <end position="2008"/>
    </location>
</feature>
<dbReference type="PROSITE" id="PS50835">
    <property type="entry name" value="IG_LIKE"/>
    <property type="match status" value="4"/>
</dbReference>
<feature type="chain" id="PRO_5027678745" evidence="9">
    <location>
        <begin position="22"/>
        <end position="2105"/>
    </location>
</feature>
<evidence type="ECO:0000256" key="6">
    <source>
        <dbReference type="ARBA" id="ARBA00023157"/>
    </source>
</evidence>
<proteinExistence type="inferred from homology"/>
<evidence type="ECO:0000259" key="13">
    <source>
        <dbReference type="PROSITE" id="PS50262"/>
    </source>
</evidence>
<dbReference type="PRINTS" id="PR00249">
    <property type="entry name" value="GPCRSECRETIN"/>
</dbReference>
<organism evidence="15 16">
    <name type="scientific">Branchiostoma belcheri</name>
    <name type="common">Amphioxus</name>
    <dbReference type="NCBI Taxonomy" id="7741"/>
    <lineage>
        <taxon>Eukaryota</taxon>
        <taxon>Metazoa</taxon>
        <taxon>Chordata</taxon>
        <taxon>Cephalochordata</taxon>
        <taxon>Leptocardii</taxon>
        <taxon>Amphioxiformes</taxon>
        <taxon>Branchiostomatidae</taxon>
        <taxon>Branchiostoma</taxon>
    </lineage>
</organism>
<comment type="subcellular location">
    <subcellularLocation>
        <location evidence="1">Membrane</location>
        <topology evidence="1">Multi-pass membrane protein</topology>
    </subcellularLocation>
</comment>
<evidence type="ECO:0000256" key="3">
    <source>
        <dbReference type="ARBA" id="ARBA00022692"/>
    </source>
</evidence>
<sequence length="2105" mass="231936">MASSCTTIVLALLFLVGSSFLGSHTTVFGQEQTATPKTTPENPTCVPLQNLFQTMQGSCAIDIQPYANQPGRDGIYSVTVPRQRLNPGLDMEAMLVTVNWIQFTAYHTTIRELGPQVLQARVTYNLDGEPVMADASGLVPQVPSSTPLELVFPRPLAVQENQVLNITLHMRINEGPLIQQCSSCVGLNITLYQVSCNFQPKSFDYNGACLRAFSAWRTELEKQGGAGTCQDIQLDRHFLGRYSKCFVPPSIEYITSRVAGSVGQPARLVCITGGNPAPSVKWLRKRTLFTNSSGNTIVFDPLSPADTGKYVCVAEEREFFNRTIRANATLELQGQACEQYQVAHANLLRECAVSAATVRQQGCGQFSVPFRNGTVTIDQIQVILRAEGDLPWVRPGEVAGVVNLTVTILQVENNPPSEVPARRRRRRDTGAKTADNHVLLKRAKRQTLQDPQEEIIHQQVYQNVLALAASGYEVSASITIEPVDVVPGKTLLIKVAEEGPNRPTVCELREAGVFPQFQLRGYSLHPCGLPSCQQRFNEWIAARKAVPDGNQCVGPDFVTQQYSKCFVAPEVFIGPSKAQEVIVGETVTITCNTTGFPTDYNYQWTVDGTVVPNQGGPVFRYDGVSGVHKIKCKVTSSGGETESKDLTVTVLPEGTVTCRDIQSLFTPMQGLCVREWPARGTRATEDGTYPFFVLFSETREKIQAISVRVDWDQFPMYHRSLRQAGVGTLNAQVTYNREGQVFSVTATGQVTVETRGIVELFFSRPLVVHGGQNVNITLQLQLSESDSSPVVNRNCSACVGLKLWAYQRNCDFSPGGNGRCLRAFQAWWTKLAKRGGAGSCQKYYLDQSFLDKYQKCFVRPALRYITSPVKAVYRQPARLVCVASGGPPPSVRWLKNDKPVNNSDRNTIVFNSVTPADTGIYTCVIEEREFFNQTVTATASLELQGLACTKLQQTETRLFRECASPAGFRYNPMYSEESYEVCMPQVFVVQQNTSIYQLQLRLYEWQSLSWIPSNGKAGAVNLNVTILWQGKQTIQPLRRRNVRASDVDSQSSVNRFKRAEVEQTIILHQNVYPNVLGLIEADGEQLTLNVMIEPVNVAENDILQVDITEEGSNRSILCDYPDIQLMGHIFAPCNTAGVRNIIPNDFSDILYNNVLGETLGIQEQGMPMPTCQERYSDWLVARKAVPDRDSCVGPDLVTRQYQKCFVPPEVSTCPSEIEDLVVGESVTITCNTTGFPTDYNYQWTVDGTVVPNQGGPVFRYDAVSGVHKIKCKVTSSGGETESEDSTVTVLPEGTMTFVSGIRITGRNFTPEMSDPCSAAFQNISQDIKDWINPAVNSVQGQKSIRVKYAKPGSIIASNNINVQDSVLQDRDLYDGISNALRTAAQAPSSLGVDPNSLTLLSATTCYGETVTATNSTSNRVSLTFPSSTGDTHMYSTQRCANNTESAGIPLAVRRCMGTFQTGVSWASPEMLDCGLDLSKLAQVPVTSDNVAQVAAELQILTSDGRSLTAENINDTATVVGNIANTGGDENVGYSLVVSVDQIMNADDGILYQSQLKDQAPSRIVQALEQFNDRVNLTTNRFRRIEQNIGVETYQIGAAELINSVGFASLEGSGYLQDRLVQSYSDSSFIPYDQVDASIVLPEELGSVVAFLKENIIDPTDVEVRLSYIIYHSSRLFQSNQTAPSSADTKTRINSRVIASRVTGFTLKNLPNPVVTRYLPIVGNSTNTTVNNIRCVFWDFNAGGGGAWSTEGCDFVRIDNNRVVCECNHLTNFAVLMDIYGGLHSFALDLISKIGIALSITGLVLTLITYLVFKQLRQTRPQHILINLCVALLATLIIFLAGISATSSPVGCTVVAFFLHYFLLAVFMWMAIEAFNMYLAFVKVLGAHVSKFLLKAAIIAWGLPFVIAIITLVVDVPSTYPDGQETYRSTSFCWLQGNQLYFGFLLPAGLILLFNTIVYIMVISKLVCRGRTKGRVADPRQGGTKQQLRIAIAVMVLVGLTWIFGFFMISDGRIVFSYLFCIFNSLQGFFIFIFQCVRQKEVQNLWFKVLLAFRCCGCPVDEYRTTKSSGGKSSSNQTDSTSEAYSRGKRKSSADTMPMNIPMNNI</sequence>
<dbReference type="InterPro" id="IPR036364">
    <property type="entry name" value="SEA_dom_sf"/>
</dbReference>
<feature type="domain" description="Ig-like" evidence="14">
    <location>
        <begin position="249"/>
        <end position="331"/>
    </location>
</feature>
<evidence type="ECO:0000259" key="14">
    <source>
        <dbReference type="PROSITE" id="PS50835"/>
    </source>
</evidence>
<dbReference type="OrthoDB" id="10037534at2759"/>
<dbReference type="InterPro" id="IPR046338">
    <property type="entry name" value="GAIN_dom_sf"/>
</dbReference>
<feature type="domain" description="Ig-like" evidence="14">
    <location>
        <begin position="860"/>
        <end position="942"/>
    </location>
</feature>
<name>A0A6P4YLN3_BRABE</name>
<dbReference type="RefSeq" id="XP_019618051.1">
    <property type="nucleotide sequence ID" value="XM_019762492.1"/>
</dbReference>
<feature type="domain" description="G-protein coupled receptors family 1 profile" evidence="13">
    <location>
        <begin position="1801"/>
        <end position="2002"/>
    </location>
</feature>
<feature type="transmembrane region" description="Helical" evidence="8">
    <location>
        <begin position="1857"/>
        <end position="1879"/>
    </location>
</feature>
<dbReference type="PROSITE" id="PS50262">
    <property type="entry name" value="G_PROTEIN_RECEP_F1_2"/>
    <property type="match status" value="1"/>
</dbReference>
<dbReference type="InterPro" id="IPR036179">
    <property type="entry name" value="Ig-like_dom_sf"/>
</dbReference>
<keyword evidence="15" id="KW-1185">Reference proteome</keyword>
<dbReference type="InterPro" id="IPR013783">
    <property type="entry name" value="Ig-like_fold"/>
</dbReference>
<dbReference type="PROSITE" id="PS50024">
    <property type="entry name" value="SEA"/>
    <property type="match status" value="1"/>
</dbReference>
<feature type="domain" description="G-protein coupled receptors family 2 profile 2" evidence="12">
    <location>
        <begin position="1787"/>
        <end position="2038"/>
    </location>
</feature>
<feature type="domain" description="Ig-like" evidence="14">
    <location>
        <begin position="569"/>
        <end position="659"/>
    </location>
</feature>
<feature type="transmembrane region" description="Helical" evidence="8">
    <location>
        <begin position="2014"/>
        <end position="2033"/>
    </location>
</feature>
<dbReference type="InterPro" id="IPR003598">
    <property type="entry name" value="Ig_sub2"/>
</dbReference>
<keyword evidence="3 8" id="KW-0812">Transmembrane</keyword>
<evidence type="ECO:0000256" key="5">
    <source>
        <dbReference type="ARBA" id="ARBA00023136"/>
    </source>
</evidence>
<dbReference type="InterPro" id="IPR003599">
    <property type="entry name" value="Ig_sub"/>
</dbReference>
<accession>A0A6P4YLN3</accession>
<evidence type="ECO:0000313" key="16">
    <source>
        <dbReference type="RefSeq" id="XP_019618051.1"/>
    </source>
</evidence>
<dbReference type="Proteomes" id="UP000515135">
    <property type="component" value="Unplaced"/>
</dbReference>
<evidence type="ECO:0000256" key="7">
    <source>
        <dbReference type="SAM" id="MobiDB-lite"/>
    </source>
</evidence>
<keyword evidence="4 8" id="KW-1133">Transmembrane helix</keyword>
<dbReference type="Pfam" id="PF13927">
    <property type="entry name" value="Ig_3"/>
    <property type="match status" value="2"/>
</dbReference>
<evidence type="ECO:0000256" key="2">
    <source>
        <dbReference type="ARBA" id="ARBA00007343"/>
    </source>
</evidence>
<feature type="signal peptide" evidence="9">
    <location>
        <begin position="1"/>
        <end position="21"/>
    </location>
</feature>
<feature type="transmembrane region" description="Helical" evidence="8">
    <location>
        <begin position="1891"/>
        <end position="1913"/>
    </location>
</feature>
<dbReference type="GO" id="GO:0007166">
    <property type="term" value="P:cell surface receptor signaling pathway"/>
    <property type="evidence" value="ECO:0007669"/>
    <property type="project" value="InterPro"/>
</dbReference>
<dbReference type="SUPFAM" id="SSF48726">
    <property type="entry name" value="Immunoglobulin"/>
    <property type="match status" value="4"/>
</dbReference>
<keyword evidence="9" id="KW-0732">Signal</keyword>
<gene>
    <name evidence="16" type="primary">LOC109465296</name>
</gene>
<reference evidence="16" key="1">
    <citation type="submission" date="2025-08" db="UniProtKB">
        <authorList>
            <consortium name="RefSeq"/>
        </authorList>
    </citation>
    <scope>IDENTIFICATION</scope>
    <source>
        <tissue evidence="16">Gonad</tissue>
    </source>
</reference>
<dbReference type="InterPro" id="IPR057244">
    <property type="entry name" value="GAIN_B"/>
</dbReference>
<dbReference type="Pfam" id="PF13895">
    <property type="entry name" value="Ig_2"/>
    <property type="match status" value="1"/>
</dbReference>
<feature type="transmembrane region" description="Helical" evidence="8">
    <location>
        <begin position="1793"/>
        <end position="1812"/>
    </location>
</feature>
<dbReference type="InterPro" id="IPR017981">
    <property type="entry name" value="GPCR_2-like_7TM"/>
</dbReference>
<protein>
    <submittedName>
        <fullName evidence="16">Uncharacterized protein LOC109465296</fullName>
    </submittedName>
</protein>
<dbReference type="InterPro" id="IPR000832">
    <property type="entry name" value="GPCR_2_secretin-like"/>
</dbReference>
<feature type="domain" description="SEA" evidence="10">
    <location>
        <begin position="1293"/>
        <end position="1404"/>
    </location>
</feature>
<dbReference type="SMART" id="SM00303">
    <property type="entry name" value="GPS"/>
    <property type="match status" value="1"/>
</dbReference>
<dbReference type="GO" id="GO:0016020">
    <property type="term" value="C:membrane"/>
    <property type="evidence" value="ECO:0007669"/>
    <property type="project" value="UniProtKB-SubCell"/>
</dbReference>
<dbReference type="KEGG" id="bbel:109465296"/>
<dbReference type="InterPro" id="IPR017452">
    <property type="entry name" value="GPCR_Rhodpsn_7TM"/>
</dbReference>
<dbReference type="InterPro" id="IPR053985">
    <property type="entry name" value="GPR128_GAIN_subdom_A"/>
</dbReference>
<dbReference type="CDD" id="cd15040">
    <property type="entry name" value="7tmB2_Adhesion"/>
    <property type="match status" value="1"/>
</dbReference>
<keyword evidence="6" id="KW-1015">Disulfide bond</keyword>
<evidence type="ECO:0000256" key="9">
    <source>
        <dbReference type="SAM" id="SignalP"/>
    </source>
</evidence>
<feature type="domain" description="GAIN-B" evidence="11">
    <location>
        <begin position="1607"/>
        <end position="1782"/>
    </location>
</feature>
<comment type="similarity">
    <text evidence="2">Belongs to the G-protein coupled receptor 2 family. Adhesion G-protein coupled receptor (ADGR) subfamily.</text>
</comment>
<evidence type="ECO:0000259" key="11">
    <source>
        <dbReference type="PROSITE" id="PS50221"/>
    </source>
</evidence>
<evidence type="ECO:0000256" key="8">
    <source>
        <dbReference type="SAM" id="Phobius"/>
    </source>
</evidence>
<dbReference type="FunFam" id="1.20.1070.10:FF:000495">
    <property type="entry name" value="Predicted protein"/>
    <property type="match status" value="1"/>
</dbReference>
<feature type="domain" description="Ig-like" evidence="14">
    <location>
        <begin position="1208"/>
        <end position="1288"/>
    </location>
</feature>
<dbReference type="InterPro" id="IPR000203">
    <property type="entry name" value="GPS"/>
</dbReference>
<dbReference type="SMART" id="SM00408">
    <property type="entry name" value="IGc2"/>
    <property type="match status" value="4"/>
</dbReference>
<dbReference type="PROSITE" id="PS50221">
    <property type="entry name" value="GAIN_B"/>
    <property type="match status" value="1"/>
</dbReference>
<feature type="transmembrane region" description="Helical" evidence="8">
    <location>
        <begin position="1943"/>
        <end position="1966"/>
    </location>
</feature>
<evidence type="ECO:0000259" key="12">
    <source>
        <dbReference type="PROSITE" id="PS50261"/>
    </source>
</evidence>
<dbReference type="PANTHER" id="PTHR47767">
    <property type="entry name" value="ADHESION G PROTEIN-COUPLED RECEPTOR G7"/>
    <property type="match status" value="1"/>
</dbReference>
<dbReference type="Pfam" id="PF00002">
    <property type="entry name" value="7tm_2"/>
    <property type="match status" value="1"/>
</dbReference>
<dbReference type="SMART" id="SM00409">
    <property type="entry name" value="IG"/>
    <property type="match status" value="4"/>
</dbReference>
<feature type="transmembrane region" description="Helical" evidence="8">
    <location>
        <begin position="1824"/>
        <end position="1845"/>
    </location>
</feature>
<dbReference type="SUPFAM" id="SSF81321">
    <property type="entry name" value="Family A G protein-coupled receptor-like"/>
    <property type="match status" value="1"/>
</dbReference>
<dbReference type="GeneID" id="109465296"/>
<dbReference type="PANTHER" id="PTHR47767:SF1">
    <property type="entry name" value="ADHESION G PROTEIN-COUPLED RECEPTOR G7"/>
    <property type="match status" value="1"/>
</dbReference>
<dbReference type="Gene3D" id="1.20.1070.10">
    <property type="entry name" value="Rhodopsin 7-helix transmembrane proteins"/>
    <property type="match status" value="1"/>
</dbReference>
<dbReference type="Gene3D" id="2.60.220.50">
    <property type="match status" value="1"/>
</dbReference>
<dbReference type="GO" id="GO:0004930">
    <property type="term" value="F:G protein-coupled receptor activity"/>
    <property type="evidence" value="ECO:0007669"/>
    <property type="project" value="InterPro"/>
</dbReference>
<dbReference type="InterPro" id="IPR053066">
    <property type="entry name" value="ADGR_G7"/>
</dbReference>
<evidence type="ECO:0000256" key="1">
    <source>
        <dbReference type="ARBA" id="ARBA00004141"/>
    </source>
</evidence>
<feature type="region of interest" description="Disordered" evidence="7">
    <location>
        <begin position="2064"/>
        <end position="2105"/>
    </location>
</feature>
<dbReference type="InterPro" id="IPR000082">
    <property type="entry name" value="SEA_dom"/>
</dbReference>
<dbReference type="PROSITE" id="PS50261">
    <property type="entry name" value="G_PROTEIN_RECEP_F2_4"/>
    <property type="match status" value="1"/>
</dbReference>
<keyword evidence="5 8" id="KW-0472">Membrane</keyword>
<dbReference type="InterPro" id="IPR007110">
    <property type="entry name" value="Ig-like_dom"/>
</dbReference>
<evidence type="ECO:0000259" key="10">
    <source>
        <dbReference type="PROSITE" id="PS50024"/>
    </source>
</evidence>
<dbReference type="Gene3D" id="2.60.40.10">
    <property type="entry name" value="Immunoglobulins"/>
    <property type="match status" value="4"/>
</dbReference>
<evidence type="ECO:0000256" key="4">
    <source>
        <dbReference type="ARBA" id="ARBA00022989"/>
    </source>
</evidence>
<dbReference type="Pfam" id="PF01825">
    <property type="entry name" value="GPS"/>
    <property type="match status" value="1"/>
</dbReference>
<dbReference type="SUPFAM" id="SSF82671">
    <property type="entry name" value="SEA domain"/>
    <property type="match status" value="1"/>
</dbReference>
<evidence type="ECO:0000313" key="15">
    <source>
        <dbReference type="Proteomes" id="UP000515135"/>
    </source>
</evidence>
<dbReference type="FunFam" id="2.60.220.50:FF:000052">
    <property type="entry name" value="Uncharacterized protein"/>
    <property type="match status" value="1"/>
</dbReference>